<keyword evidence="2" id="KW-0560">Oxidoreductase</keyword>
<dbReference type="InterPro" id="IPR036396">
    <property type="entry name" value="Cyt_P450_sf"/>
</dbReference>
<dbReference type="OrthoDB" id="1470350at2759"/>
<dbReference type="Proteomes" id="UP000324241">
    <property type="component" value="Unassembled WGS sequence"/>
</dbReference>
<dbReference type="RefSeq" id="XP_033432289.1">
    <property type="nucleotide sequence ID" value="XM_033566532.1"/>
</dbReference>
<protein>
    <submittedName>
        <fullName evidence="5">Uncharacterized protein</fullName>
    </submittedName>
</protein>
<keyword evidence="4" id="KW-0472">Membrane</keyword>
<evidence type="ECO:0000256" key="3">
    <source>
        <dbReference type="ARBA" id="ARBA00023033"/>
    </source>
</evidence>
<dbReference type="GO" id="GO:0005506">
    <property type="term" value="F:iron ion binding"/>
    <property type="evidence" value="ECO:0007669"/>
    <property type="project" value="InterPro"/>
</dbReference>
<keyword evidence="3" id="KW-0503">Monooxygenase</keyword>
<evidence type="ECO:0000256" key="4">
    <source>
        <dbReference type="SAM" id="Phobius"/>
    </source>
</evidence>
<keyword evidence="4" id="KW-1133">Transmembrane helix</keyword>
<dbReference type="InterPro" id="IPR050121">
    <property type="entry name" value="Cytochrome_P450_monoxygenase"/>
</dbReference>
<dbReference type="GO" id="GO:0004497">
    <property type="term" value="F:monooxygenase activity"/>
    <property type="evidence" value="ECO:0007669"/>
    <property type="project" value="UniProtKB-KW"/>
</dbReference>
<evidence type="ECO:0000313" key="6">
    <source>
        <dbReference type="Proteomes" id="UP000324241"/>
    </source>
</evidence>
<comment type="caution">
    <text evidence="5">The sequence shown here is derived from an EMBL/GenBank/DDBJ whole genome shotgun (WGS) entry which is preliminary data.</text>
</comment>
<comment type="similarity">
    <text evidence="1">Belongs to the cytochrome P450 family.</text>
</comment>
<accession>A0A5M9N1F8</accession>
<gene>
    <name evidence="5" type="ORF">ATNIH1004_001837</name>
</gene>
<dbReference type="AlphaFoldDB" id="A0A5M9N1F8"/>
<dbReference type="PANTHER" id="PTHR24305">
    <property type="entry name" value="CYTOCHROME P450"/>
    <property type="match status" value="1"/>
</dbReference>
<dbReference type="GO" id="GO:0016705">
    <property type="term" value="F:oxidoreductase activity, acting on paired donors, with incorporation or reduction of molecular oxygen"/>
    <property type="evidence" value="ECO:0007669"/>
    <property type="project" value="InterPro"/>
</dbReference>
<feature type="transmembrane region" description="Helical" evidence="4">
    <location>
        <begin position="12"/>
        <end position="28"/>
    </location>
</feature>
<keyword evidence="4" id="KW-0812">Transmembrane</keyword>
<name>A0A5M9N1F8_9EURO</name>
<dbReference type="PANTHER" id="PTHR24305:SF166">
    <property type="entry name" value="CYTOCHROME P450 12A4, MITOCHONDRIAL-RELATED"/>
    <property type="match status" value="1"/>
</dbReference>
<dbReference type="Gene3D" id="1.10.630.10">
    <property type="entry name" value="Cytochrome P450"/>
    <property type="match status" value="1"/>
</dbReference>
<dbReference type="EMBL" id="QUQM01000002">
    <property type="protein sequence ID" value="KAA8652928.1"/>
    <property type="molecule type" value="Genomic_DNA"/>
</dbReference>
<dbReference type="SUPFAM" id="SSF48264">
    <property type="entry name" value="Cytochrome P450"/>
    <property type="match status" value="1"/>
</dbReference>
<proteinExistence type="inferred from homology"/>
<evidence type="ECO:0000256" key="1">
    <source>
        <dbReference type="ARBA" id="ARBA00010617"/>
    </source>
</evidence>
<dbReference type="GeneID" id="54324539"/>
<evidence type="ECO:0000313" key="5">
    <source>
        <dbReference type="EMBL" id="KAA8652928.1"/>
    </source>
</evidence>
<organism evidence="5 6">
    <name type="scientific">Aspergillus tanneri</name>
    <dbReference type="NCBI Taxonomy" id="1220188"/>
    <lineage>
        <taxon>Eukaryota</taxon>
        <taxon>Fungi</taxon>
        <taxon>Dikarya</taxon>
        <taxon>Ascomycota</taxon>
        <taxon>Pezizomycotina</taxon>
        <taxon>Eurotiomycetes</taxon>
        <taxon>Eurotiomycetidae</taxon>
        <taxon>Eurotiales</taxon>
        <taxon>Aspergillaceae</taxon>
        <taxon>Aspergillus</taxon>
        <taxon>Aspergillus subgen. Circumdati</taxon>
    </lineage>
</organism>
<reference evidence="5 6" key="1">
    <citation type="submission" date="2019-08" db="EMBL/GenBank/DDBJ databases">
        <title>The genome sequence of a newly discovered highly antifungal drug resistant Aspergillus species, Aspergillus tanneri NIH 1004.</title>
        <authorList>
            <person name="Mounaud S."/>
            <person name="Singh I."/>
            <person name="Joardar V."/>
            <person name="Pakala S."/>
            <person name="Pakala S."/>
            <person name="Venepally P."/>
            <person name="Chung J.K."/>
            <person name="Losada L."/>
            <person name="Nierman W.C."/>
        </authorList>
    </citation>
    <scope>NUCLEOTIDE SEQUENCE [LARGE SCALE GENOMIC DNA]</scope>
    <source>
        <strain evidence="5 6">NIH1004</strain>
    </source>
</reference>
<evidence type="ECO:0000256" key="2">
    <source>
        <dbReference type="ARBA" id="ARBA00023002"/>
    </source>
</evidence>
<sequence length="304" mass="34339">MAYIHASSTQSIIILVMVIVLTKIYRVYTSPLAHLPGPAISKWTGLVLQMFAGNRPHYVQKLHQQAVVRAHCSNLPNELDVSDSEEAKGIHNVASRFYKDQFYEHIGRPSPKTLFSSTNPQFHVYQRRLLGGPMSETSIRQHEPTVAQKLKLCVDQMKSQYSLDLEMVSTLTIIRTTFLFLPQVAEYVPLPYSKQAAQYKKLVETYGDDVKPTLFTKLINKGHHEAGSDTSAISLTYLVWAVCKPPPPSEIRWLLKLQPSGMISQTRMCALYRIHAGSSMRHCDYTRCAWGVAMSGATRRRETG</sequence>
<dbReference type="GO" id="GO:0020037">
    <property type="term" value="F:heme binding"/>
    <property type="evidence" value="ECO:0007669"/>
    <property type="project" value="InterPro"/>
</dbReference>